<dbReference type="HOGENOM" id="CLU_091341_1_0_4"/>
<dbReference type="eggNOG" id="COG3218">
    <property type="taxonomic scope" value="Bacteria"/>
</dbReference>
<dbReference type="PROSITE" id="PS51257">
    <property type="entry name" value="PROKAR_LIPOPROTEIN"/>
    <property type="match status" value="1"/>
</dbReference>
<dbReference type="PATRIC" id="fig|365046.3.peg.311"/>
<dbReference type="Pfam" id="PF03886">
    <property type="entry name" value="ABC_trans_aux"/>
    <property type="match status" value="1"/>
</dbReference>
<dbReference type="RefSeq" id="WP_013899606.1">
    <property type="nucleotide sequence ID" value="NC_015677.1"/>
</dbReference>
<dbReference type="STRING" id="365046.Rta_03030"/>
<accession>F5Y4Q5</accession>
<protein>
    <recommendedName>
        <fullName evidence="1">ABC-type transport auxiliary lipoprotein component domain-containing protein</fullName>
    </recommendedName>
</protein>
<dbReference type="Gene3D" id="3.40.50.10610">
    <property type="entry name" value="ABC-type transport auxiliary lipoprotein component"/>
    <property type="match status" value="1"/>
</dbReference>
<evidence type="ECO:0000313" key="3">
    <source>
        <dbReference type="Proteomes" id="UP000008385"/>
    </source>
</evidence>
<dbReference type="EMBL" id="CP000245">
    <property type="protein sequence ID" value="AEG91373.1"/>
    <property type="molecule type" value="Genomic_DNA"/>
</dbReference>
<dbReference type="Proteomes" id="UP000008385">
    <property type="component" value="Chromosome"/>
</dbReference>
<keyword evidence="3" id="KW-1185">Reference proteome</keyword>
<sequence length="233" mass="24681">MKRALRQHAGGGRAWTRALPRWAAPGLLAALLAACGTFVDRPQRPTLYDFGPLALATAPAAGPAQPPLVLPEVEAGAALDGSAVLYRLGYADAHQLRPYAQSRWSAPPAQLIRQRLREHLGRQMVVLNLGEAALGRDGNARPRVLRLELEEFAQHFQSESASAGVLRLRATLSRNTPEGERLLAQRSFSVARPAPTPDAPGGVQALADAVDTLAGEIARWLGQVAPAAPAPAG</sequence>
<name>F5Y4Q5_RAMTT</name>
<dbReference type="AlphaFoldDB" id="F5Y4Q5"/>
<dbReference type="KEGG" id="rta:Rta_03030"/>
<dbReference type="SUPFAM" id="SSF159594">
    <property type="entry name" value="XCC0632-like"/>
    <property type="match status" value="1"/>
</dbReference>
<organism evidence="2 3">
    <name type="scientific">Ramlibacter tataouinensis (strain ATCC BAA-407 / DSM 14655 / LMG 21543 / TTB310)</name>
    <dbReference type="NCBI Taxonomy" id="365046"/>
    <lineage>
        <taxon>Bacteria</taxon>
        <taxon>Pseudomonadati</taxon>
        <taxon>Pseudomonadota</taxon>
        <taxon>Betaproteobacteria</taxon>
        <taxon>Burkholderiales</taxon>
        <taxon>Comamonadaceae</taxon>
        <taxon>Ramlibacter</taxon>
    </lineage>
</organism>
<feature type="domain" description="ABC-type transport auxiliary lipoprotein component" evidence="1">
    <location>
        <begin position="49"/>
        <end position="218"/>
    </location>
</feature>
<evidence type="ECO:0000313" key="2">
    <source>
        <dbReference type="EMBL" id="AEG91373.1"/>
    </source>
</evidence>
<gene>
    <name evidence="2" type="ordered locus">Rta_03030</name>
</gene>
<reference evidence="2 3" key="2">
    <citation type="journal article" date="2011" name="PLoS ONE">
        <title>The Cyst-Dividing Bacterium Ramlibacter tataouinensis TTB310 Genome Reveals a Well-Stocked Toolbox for Adaptation to a Desert Environment.</title>
        <authorList>
            <person name="De Luca G."/>
            <person name="Barakat M."/>
            <person name="Ortet P."/>
            <person name="Fochesato S."/>
            <person name="Jourlin-Castelli C."/>
            <person name="Ansaldi M."/>
            <person name="Py B."/>
            <person name="Fichant G."/>
            <person name="Coutinho P.M."/>
            <person name="Voulhoux R."/>
            <person name="Bastien O."/>
            <person name="Marechal E."/>
            <person name="Henrissat B."/>
            <person name="Quentin Y."/>
            <person name="Noirot P."/>
            <person name="Filloux A."/>
            <person name="Mejean V."/>
            <person name="Dubow M.S."/>
            <person name="Barras F."/>
            <person name="Barbe V."/>
            <person name="Weissenbach J."/>
            <person name="Mihalcescu I."/>
            <person name="Vermeglio A."/>
            <person name="Achouak W."/>
            <person name="Heulin T."/>
        </authorList>
    </citation>
    <scope>NUCLEOTIDE SEQUENCE [LARGE SCALE GENOMIC DNA]</scope>
    <source>
        <strain evidence="3">ATCC BAA-407 / DSM 14655 / LMG 21543 / TTB310</strain>
    </source>
</reference>
<proteinExistence type="predicted"/>
<reference evidence="3" key="1">
    <citation type="submission" date="2006-01" db="EMBL/GenBank/DDBJ databases">
        <title>Genome of the cyst-dividing bacterium Ramlibacter tataouinensis.</title>
        <authorList>
            <person name="Barakat M."/>
            <person name="Ortet P."/>
            <person name="De Luca G."/>
            <person name="Jourlin-Castelli C."/>
            <person name="Ansaldi M."/>
            <person name="Py B."/>
            <person name="Fichant G."/>
            <person name="Coutinho P."/>
            <person name="Voulhoux R."/>
            <person name="Bastien O."/>
            <person name="Roy S."/>
            <person name="Marechal E."/>
            <person name="Henrissat B."/>
            <person name="Quentin Y."/>
            <person name="Noirot P."/>
            <person name="Filloux A."/>
            <person name="Mejean V."/>
            <person name="DuBow M."/>
            <person name="Barras F."/>
            <person name="Heulin T."/>
        </authorList>
    </citation>
    <scope>NUCLEOTIDE SEQUENCE [LARGE SCALE GENOMIC DNA]</scope>
    <source>
        <strain evidence="3">ATCC BAA-407 / DSM 14655 / LMG 21543 / TTB310</strain>
    </source>
</reference>
<evidence type="ECO:0000259" key="1">
    <source>
        <dbReference type="Pfam" id="PF03886"/>
    </source>
</evidence>
<dbReference type="OrthoDB" id="5568302at2"/>
<dbReference type="InterPro" id="IPR005586">
    <property type="entry name" value="ABC_trans_aux"/>
</dbReference>